<dbReference type="EMBL" id="JAGSPN010000010">
    <property type="protein sequence ID" value="MBR7783163.1"/>
    <property type="molecule type" value="Genomic_DNA"/>
</dbReference>
<dbReference type="RefSeq" id="WP_212688458.1">
    <property type="nucleotide sequence ID" value="NZ_JAGSPN010000010.1"/>
</dbReference>
<evidence type="ECO:0000313" key="2">
    <source>
        <dbReference type="Proteomes" id="UP000680067"/>
    </source>
</evidence>
<dbReference type="AlphaFoldDB" id="A0A941DLQ5"/>
<name>A0A941DLQ5_9BURK</name>
<sequence>MSIEDLFQEMMSNAQAAFGEHWQQARNYLPAELRKMAEHLQRIADNVTAYQLDNTQGYSPDTGKLMLKMQQQACVSVLVTATQLTLLAVQAAVNSILQALRTALIRVASPLLLVL</sequence>
<organism evidence="1 2">
    <name type="scientific">Undibacterium luofuense</name>
    <dbReference type="NCBI Taxonomy" id="2828733"/>
    <lineage>
        <taxon>Bacteria</taxon>
        <taxon>Pseudomonadati</taxon>
        <taxon>Pseudomonadota</taxon>
        <taxon>Betaproteobacteria</taxon>
        <taxon>Burkholderiales</taxon>
        <taxon>Oxalobacteraceae</taxon>
        <taxon>Undibacterium</taxon>
    </lineage>
</organism>
<accession>A0A941DLQ5</accession>
<dbReference type="Proteomes" id="UP000680067">
    <property type="component" value="Unassembled WGS sequence"/>
</dbReference>
<gene>
    <name evidence="1" type="ORF">KDM89_13500</name>
</gene>
<reference evidence="1" key="1">
    <citation type="submission" date="2021-04" db="EMBL/GenBank/DDBJ databases">
        <title>novel species isolated from subtropical streams in China.</title>
        <authorList>
            <person name="Lu H."/>
        </authorList>
    </citation>
    <scope>NUCLEOTIDE SEQUENCE</scope>
    <source>
        <strain evidence="1">LFS511W</strain>
    </source>
</reference>
<keyword evidence="2" id="KW-1185">Reference proteome</keyword>
<proteinExistence type="predicted"/>
<protein>
    <submittedName>
        <fullName evidence="1">Uncharacterized protein</fullName>
    </submittedName>
</protein>
<evidence type="ECO:0000313" key="1">
    <source>
        <dbReference type="EMBL" id="MBR7783163.1"/>
    </source>
</evidence>
<comment type="caution">
    <text evidence="1">The sequence shown here is derived from an EMBL/GenBank/DDBJ whole genome shotgun (WGS) entry which is preliminary data.</text>
</comment>